<feature type="domain" description="Paired" evidence="9">
    <location>
        <begin position="110"/>
        <end position="190"/>
    </location>
</feature>
<dbReference type="PANTHER" id="PTHR45636:SF41">
    <property type="entry name" value="PAIRED BOX PROTEIN PAX-6-RELATED"/>
    <property type="match status" value="1"/>
</dbReference>
<keyword evidence="8" id="KW-1133">Transmembrane helix</keyword>
<evidence type="ECO:0000256" key="3">
    <source>
        <dbReference type="ARBA" id="ARBA00022724"/>
    </source>
</evidence>
<comment type="subcellular location">
    <subcellularLocation>
        <location evidence="1">Nucleus</location>
    </subcellularLocation>
</comment>
<dbReference type="PROSITE" id="PS00034">
    <property type="entry name" value="PAIRED_1"/>
    <property type="match status" value="1"/>
</dbReference>
<dbReference type="GO" id="GO:0005634">
    <property type="term" value="C:nucleus"/>
    <property type="evidence" value="ECO:0007669"/>
    <property type="project" value="UniProtKB-SubCell"/>
</dbReference>
<organism evidence="10 11">
    <name type="scientific">Angiostrongylus cantonensis</name>
    <name type="common">Rat lungworm</name>
    <dbReference type="NCBI Taxonomy" id="6313"/>
    <lineage>
        <taxon>Eukaryota</taxon>
        <taxon>Metazoa</taxon>
        <taxon>Ecdysozoa</taxon>
        <taxon>Nematoda</taxon>
        <taxon>Chromadorea</taxon>
        <taxon>Rhabditida</taxon>
        <taxon>Rhabditina</taxon>
        <taxon>Rhabditomorpha</taxon>
        <taxon>Strongyloidea</taxon>
        <taxon>Metastrongylidae</taxon>
        <taxon>Angiostrongylus</taxon>
    </lineage>
</organism>
<feature type="transmembrane region" description="Helical" evidence="8">
    <location>
        <begin position="45"/>
        <end position="66"/>
    </location>
</feature>
<dbReference type="SMART" id="SM00351">
    <property type="entry name" value="PAX"/>
    <property type="match status" value="1"/>
</dbReference>
<protein>
    <submittedName>
        <fullName evidence="11">Paired domain-containing protein</fullName>
    </submittedName>
</protein>
<dbReference type="InterPro" id="IPR036388">
    <property type="entry name" value="WH-like_DNA-bd_sf"/>
</dbReference>
<dbReference type="PANTHER" id="PTHR45636">
    <property type="entry name" value="PAIRED BOX PROTEIN PAX-6-RELATED-RELATED"/>
    <property type="match status" value="1"/>
</dbReference>
<evidence type="ECO:0000256" key="1">
    <source>
        <dbReference type="ARBA" id="ARBA00004123"/>
    </source>
</evidence>
<evidence type="ECO:0000256" key="6">
    <source>
        <dbReference type="ARBA" id="ARBA00023163"/>
    </source>
</evidence>
<dbReference type="WBParaSite" id="ACAC_0001290301-mRNA-1">
    <property type="protein sequence ID" value="ACAC_0001290301-mRNA-1"/>
    <property type="gene ID" value="ACAC_0001290301"/>
</dbReference>
<dbReference type="GO" id="GO:0000978">
    <property type="term" value="F:RNA polymerase II cis-regulatory region sequence-specific DNA binding"/>
    <property type="evidence" value="ECO:0007669"/>
    <property type="project" value="TreeGrafter"/>
</dbReference>
<dbReference type="PRINTS" id="PR00027">
    <property type="entry name" value="PAIREDBOX"/>
</dbReference>
<keyword evidence="10" id="KW-1185">Reference proteome</keyword>
<dbReference type="SUPFAM" id="SSF46689">
    <property type="entry name" value="Homeodomain-like"/>
    <property type="match status" value="1"/>
</dbReference>
<dbReference type="STRING" id="6313.A0A0K0DMI5"/>
<evidence type="ECO:0000256" key="2">
    <source>
        <dbReference type="ARBA" id="ARBA00022473"/>
    </source>
</evidence>
<reference evidence="10" key="1">
    <citation type="submission" date="2012-09" db="EMBL/GenBank/DDBJ databases">
        <authorList>
            <person name="Martin A.A."/>
        </authorList>
    </citation>
    <scope>NUCLEOTIDE SEQUENCE</scope>
</reference>
<dbReference type="FunFam" id="1.10.10.10:FF:000069">
    <property type="entry name" value="Paired box protein Pax-6"/>
    <property type="match status" value="1"/>
</dbReference>
<keyword evidence="3" id="KW-0563">Paired box</keyword>
<accession>A0A0K0DMI5</accession>
<reference evidence="11" key="2">
    <citation type="submission" date="2017-02" db="UniProtKB">
        <authorList>
            <consortium name="WormBaseParasite"/>
        </authorList>
    </citation>
    <scope>IDENTIFICATION</scope>
</reference>
<evidence type="ECO:0000256" key="5">
    <source>
        <dbReference type="ARBA" id="ARBA00023125"/>
    </source>
</evidence>
<proteinExistence type="predicted"/>
<keyword evidence="7" id="KW-0539">Nucleus</keyword>
<dbReference type="Gene3D" id="1.10.10.10">
    <property type="entry name" value="Winged helix-like DNA-binding domain superfamily/Winged helix DNA-binding domain"/>
    <property type="match status" value="1"/>
</dbReference>
<dbReference type="InterPro" id="IPR043182">
    <property type="entry name" value="PAIRED_DNA-bd_dom"/>
</dbReference>
<evidence type="ECO:0000259" key="9">
    <source>
        <dbReference type="PROSITE" id="PS51057"/>
    </source>
</evidence>
<dbReference type="Proteomes" id="UP000035642">
    <property type="component" value="Unassembled WGS sequence"/>
</dbReference>
<dbReference type="GO" id="GO:0000981">
    <property type="term" value="F:DNA-binding transcription factor activity, RNA polymerase II-specific"/>
    <property type="evidence" value="ECO:0007669"/>
    <property type="project" value="TreeGrafter"/>
</dbReference>
<dbReference type="InterPro" id="IPR043565">
    <property type="entry name" value="PAX_fam"/>
</dbReference>
<name>A0A0K0DMI5_ANGCA</name>
<evidence type="ECO:0000313" key="10">
    <source>
        <dbReference type="Proteomes" id="UP000035642"/>
    </source>
</evidence>
<dbReference type="Pfam" id="PF00292">
    <property type="entry name" value="PAX"/>
    <property type="match status" value="1"/>
</dbReference>
<keyword evidence="8" id="KW-0472">Membrane</keyword>
<dbReference type="AlphaFoldDB" id="A0A0K0DMI5"/>
<keyword evidence="6" id="KW-0804">Transcription</keyword>
<dbReference type="InterPro" id="IPR009057">
    <property type="entry name" value="Homeodomain-like_sf"/>
</dbReference>
<evidence type="ECO:0000256" key="7">
    <source>
        <dbReference type="ARBA" id="ARBA00023242"/>
    </source>
</evidence>
<evidence type="ECO:0000256" key="8">
    <source>
        <dbReference type="SAM" id="Phobius"/>
    </source>
</evidence>
<keyword evidence="4" id="KW-0805">Transcription regulation</keyword>
<evidence type="ECO:0000313" key="11">
    <source>
        <dbReference type="WBParaSite" id="ACAC_0001290301-mRNA-1"/>
    </source>
</evidence>
<keyword evidence="5" id="KW-0238">DNA-binding</keyword>
<keyword evidence="8" id="KW-0812">Transmembrane</keyword>
<keyword evidence="2" id="KW-0217">Developmental protein</keyword>
<dbReference type="InterPro" id="IPR001523">
    <property type="entry name" value="Paired_dom"/>
</dbReference>
<dbReference type="PROSITE" id="PS51057">
    <property type="entry name" value="PAIRED_2"/>
    <property type="match status" value="1"/>
</dbReference>
<sequence length="190" mass="20739">MKGEALRQAAYNHSSVITNKLFIEQLVAHQTIAHHLHLSRITVNVVVITIIIVIVVVVVVVVMLTINMSTINSKLAIKLRHDRIIRIIGRVSLIQNEVLMSQSGLSGDAGHTGVNQLGGVFVNGRPLPDTTRQKIVELAHGGARPCDISRILQVSNGCVSKILCRYYESGTIRPRAIGGSKPRYVIVINS</sequence>
<evidence type="ECO:0000256" key="4">
    <source>
        <dbReference type="ARBA" id="ARBA00023015"/>
    </source>
</evidence>